<dbReference type="Proteomes" id="UP001380953">
    <property type="component" value="Unassembled WGS sequence"/>
</dbReference>
<accession>A0ACC6PIB7</accession>
<name>A0ACC6PIB7_9BACL</name>
<proteinExistence type="predicted"/>
<comment type="caution">
    <text evidence="1">The sequence shown here is derived from an EMBL/GenBank/DDBJ whole genome shotgun (WGS) entry which is preliminary data.</text>
</comment>
<reference evidence="1" key="1">
    <citation type="submission" date="2024-03" db="EMBL/GenBank/DDBJ databases">
        <title>Whole genome sequecning of epiphytes from Marcgravia umbellata leaves.</title>
        <authorList>
            <person name="Kumar G."/>
            <person name="Savka M.A."/>
        </authorList>
    </citation>
    <scope>NUCLEOTIDE SEQUENCE</scope>
    <source>
        <strain evidence="1">RIT_BL5</strain>
    </source>
</reference>
<evidence type="ECO:0000313" key="1">
    <source>
        <dbReference type="EMBL" id="MEJ8306671.1"/>
    </source>
</evidence>
<evidence type="ECO:0000313" key="2">
    <source>
        <dbReference type="Proteomes" id="UP001380953"/>
    </source>
</evidence>
<keyword evidence="2" id="KW-1185">Reference proteome</keyword>
<sequence length="390" mass="41149">MLDRTGFKRQRFEDLLSDMEDKARDAWGETINTSAASPLGIILRIFAWFLAAIWATAEDVYNSGYVNTAEGNNLDRLGPNAGITRDTEQYATGYVTFTGTPGYLVPAETQVRTETDVYFETAVDAQVGATGTVTVEVDALDPGLSGNVAAGAIKIIVNPTAELTTVINEAAVTGGRAKETDDEFRTRYTQSVAGGGGGTSDSVLGAVLGVSGVRAATVINNRTSQPDADGRPPNSYQVYALGGADQEIAEAIFSRAPGGIEMYGDVHRVVTDLSGELQDVYFSRAAEVQVSVVVDVTKNASYPADGDALIRSAIVRYIGGEYDGAFYNGLTMGADVVYTRLISAVYSVPGVEDVTITAGTGSAQTAQNVDIARYQVAQTSEALVEVTSHV</sequence>
<gene>
    <name evidence="1" type="ORF">WKI47_22400</name>
</gene>
<organism evidence="1 2">
    <name type="scientific">Saccharibacillus sacchari</name>
    <dbReference type="NCBI Taxonomy" id="456493"/>
    <lineage>
        <taxon>Bacteria</taxon>
        <taxon>Bacillati</taxon>
        <taxon>Bacillota</taxon>
        <taxon>Bacilli</taxon>
        <taxon>Bacillales</taxon>
        <taxon>Paenibacillaceae</taxon>
        <taxon>Saccharibacillus</taxon>
    </lineage>
</organism>
<protein>
    <submittedName>
        <fullName evidence="1">Baseplate J/gp47 family protein</fullName>
    </submittedName>
</protein>
<dbReference type="EMBL" id="JBBKAR010000056">
    <property type="protein sequence ID" value="MEJ8306671.1"/>
    <property type="molecule type" value="Genomic_DNA"/>
</dbReference>